<keyword evidence="6 7" id="KW-0472">Membrane</keyword>
<feature type="transmembrane region" description="Helical" evidence="7">
    <location>
        <begin position="107"/>
        <end position="126"/>
    </location>
</feature>
<evidence type="ECO:0000256" key="1">
    <source>
        <dbReference type="ARBA" id="ARBA00004651"/>
    </source>
</evidence>
<dbReference type="PANTHER" id="PTHR33452">
    <property type="entry name" value="OXIDOREDUCTASE CATD-RELATED"/>
    <property type="match status" value="1"/>
</dbReference>
<dbReference type="Proteomes" id="UP000196027">
    <property type="component" value="Chromosome"/>
</dbReference>
<dbReference type="KEGG" id="ome:OLMES_0220"/>
<keyword evidence="9" id="KW-1185">Reference proteome</keyword>
<keyword evidence="4 7" id="KW-0812">Transmembrane</keyword>
<dbReference type="AlphaFoldDB" id="A0A1Y0I1J3"/>
<comment type="similarity">
    <text evidence="2">Belongs to the DoxX family.</text>
</comment>
<dbReference type="InterPro" id="IPR051907">
    <property type="entry name" value="DoxX-like_oxidoreductase"/>
</dbReference>
<dbReference type="InterPro" id="IPR032808">
    <property type="entry name" value="DoxX"/>
</dbReference>
<dbReference type="EMBL" id="CP021425">
    <property type="protein sequence ID" value="ARU54327.1"/>
    <property type="molecule type" value="Genomic_DNA"/>
</dbReference>
<keyword evidence="5 7" id="KW-1133">Transmembrane helix</keyword>
<evidence type="ECO:0000313" key="8">
    <source>
        <dbReference type="EMBL" id="ARU54327.1"/>
    </source>
</evidence>
<evidence type="ECO:0000256" key="4">
    <source>
        <dbReference type="ARBA" id="ARBA00022692"/>
    </source>
</evidence>
<dbReference type="OrthoDB" id="5382961at2"/>
<feature type="transmembrane region" description="Helical" evidence="7">
    <location>
        <begin position="28"/>
        <end position="49"/>
    </location>
</feature>
<name>A0A1Y0I1J3_9GAMM</name>
<dbReference type="RefSeq" id="WP_087459543.1">
    <property type="nucleotide sequence ID" value="NZ_CP021425.1"/>
</dbReference>
<dbReference type="PANTHER" id="PTHR33452:SF1">
    <property type="entry name" value="INNER MEMBRANE PROTEIN YPHA-RELATED"/>
    <property type="match status" value="1"/>
</dbReference>
<evidence type="ECO:0000256" key="3">
    <source>
        <dbReference type="ARBA" id="ARBA00022475"/>
    </source>
</evidence>
<evidence type="ECO:0000313" key="9">
    <source>
        <dbReference type="Proteomes" id="UP000196027"/>
    </source>
</evidence>
<reference evidence="8 9" key="1">
    <citation type="submission" date="2017-05" db="EMBL/GenBank/DDBJ databases">
        <title>Genomic insights into alkan degradation activity of Oleiphilus messinensis.</title>
        <authorList>
            <person name="Kozyavkin S.A."/>
            <person name="Slesarev A.I."/>
            <person name="Golyshin P.N."/>
            <person name="Korzhenkov A."/>
            <person name="Golyshina O.N."/>
            <person name="Toshchakov S.V."/>
        </authorList>
    </citation>
    <scope>NUCLEOTIDE SEQUENCE [LARGE SCALE GENOMIC DNA]</scope>
    <source>
        <strain evidence="8 9">ME102</strain>
    </source>
</reference>
<dbReference type="Pfam" id="PF07681">
    <property type="entry name" value="DoxX"/>
    <property type="match status" value="1"/>
</dbReference>
<dbReference type="GO" id="GO:0005886">
    <property type="term" value="C:plasma membrane"/>
    <property type="evidence" value="ECO:0007669"/>
    <property type="project" value="UniProtKB-SubCell"/>
</dbReference>
<accession>A0A1Y0I1J3</accession>
<proteinExistence type="inferred from homology"/>
<evidence type="ECO:0000256" key="2">
    <source>
        <dbReference type="ARBA" id="ARBA00006679"/>
    </source>
</evidence>
<sequence length="135" mass="14369">MNQQHEYAGTILRTALGMMYLAHGLTKLFIFTPAGTAGFFSSLGLPGFLGPMTMGLEIIGGVALITGLYARWVAVALIPVLLGAILFVHGSNGWSFSNEGGGWEFPAFLIVASISQFFLGDGAFSIRHPFQSKLA</sequence>
<evidence type="ECO:0000256" key="6">
    <source>
        <dbReference type="ARBA" id="ARBA00023136"/>
    </source>
</evidence>
<protein>
    <submittedName>
        <fullName evidence="8">DoxX family protein</fullName>
    </submittedName>
</protein>
<evidence type="ECO:0000256" key="5">
    <source>
        <dbReference type="ARBA" id="ARBA00022989"/>
    </source>
</evidence>
<evidence type="ECO:0000256" key="7">
    <source>
        <dbReference type="SAM" id="Phobius"/>
    </source>
</evidence>
<comment type="subcellular location">
    <subcellularLocation>
        <location evidence="1">Cell membrane</location>
        <topology evidence="1">Multi-pass membrane protein</topology>
    </subcellularLocation>
</comment>
<gene>
    <name evidence="8" type="ORF">OLMES_0220</name>
</gene>
<keyword evidence="3" id="KW-1003">Cell membrane</keyword>
<organism evidence="8 9">
    <name type="scientific">Oleiphilus messinensis</name>
    <dbReference type="NCBI Taxonomy" id="141451"/>
    <lineage>
        <taxon>Bacteria</taxon>
        <taxon>Pseudomonadati</taxon>
        <taxon>Pseudomonadota</taxon>
        <taxon>Gammaproteobacteria</taxon>
        <taxon>Oceanospirillales</taxon>
        <taxon>Oleiphilaceae</taxon>
        <taxon>Oleiphilus</taxon>
    </lineage>
</organism>
<feature type="transmembrane region" description="Helical" evidence="7">
    <location>
        <begin position="61"/>
        <end position="87"/>
    </location>
</feature>